<feature type="compositionally biased region" description="Polar residues" evidence="4">
    <location>
        <begin position="133"/>
        <end position="144"/>
    </location>
</feature>
<gene>
    <name evidence="6" type="ORF">V3851_22415</name>
</gene>
<dbReference type="Proteomes" id="UP001306950">
    <property type="component" value="Unassembled WGS sequence"/>
</dbReference>
<comment type="caution">
    <text evidence="6">The sequence shown here is derived from an EMBL/GenBank/DDBJ whole genome shotgun (WGS) entry which is preliminary data.</text>
</comment>
<dbReference type="EMBL" id="JAZHPZ010000016">
    <property type="protein sequence ID" value="MEF2968579.1"/>
    <property type="molecule type" value="Genomic_DNA"/>
</dbReference>
<keyword evidence="3" id="KW-0050">Antiport</keyword>
<evidence type="ECO:0000313" key="7">
    <source>
        <dbReference type="Proteomes" id="UP001306950"/>
    </source>
</evidence>
<feature type="transmembrane region" description="Helical" evidence="5">
    <location>
        <begin position="67"/>
        <end position="88"/>
    </location>
</feature>
<evidence type="ECO:0000256" key="5">
    <source>
        <dbReference type="SAM" id="Phobius"/>
    </source>
</evidence>
<feature type="transmembrane region" description="Helical" evidence="5">
    <location>
        <begin position="6"/>
        <end position="28"/>
    </location>
</feature>
<evidence type="ECO:0000256" key="3">
    <source>
        <dbReference type="ARBA" id="ARBA00022449"/>
    </source>
</evidence>
<dbReference type="RefSeq" id="WP_331848758.1">
    <property type="nucleotide sequence ID" value="NZ_JAZHPZ010000016.1"/>
</dbReference>
<feature type="region of interest" description="Disordered" evidence="4">
    <location>
        <begin position="121"/>
        <end position="144"/>
    </location>
</feature>
<protein>
    <submittedName>
        <fullName evidence="6">Na+/H+ antiporter subunit G</fullName>
    </submittedName>
</protein>
<feature type="transmembrane region" description="Helical" evidence="5">
    <location>
        <begin position="40"/>
        <end position="61"/>
    </location>
</feature>
<keyword evidence="3" id="KW-0813">Transport</keyword>
<proteinExistence type="inferred from homology"/>
<keyword evidence="5" id="KW-0472">Membrane</keyword>
<sequence length="144" mass="15815">MSGSGEVVGAILILFGAIFSLISAIGIVRLPDVYTRSHAASKSSTLGVLCALVGTLLYFIITDSYFSIRLILGIFFVFLTAPVAAHVLTRSAYRNEVPLAETTVEDELKDYYMENENVEKAEAERQADLNPNPIENQEKLQVTE</sequence>
<name>A0ABU7W0A0_9BACL</name>
<accession>A0ABU7W0A0</accession>
<dbReference type="Pfam" id="PF03334">
    <property type="entry name" value="PhaG_MnhG_YufB"/>
    <property type="match status" value="1"/>
</dbReference>
<comment type="similarity">
    <text evidence="2">Belongs to the CPA3 antiporters (TC 2.A.63) subunit G family.</text>
</comment>
<dbReference type="PANTHER" id="PTHR34703">
    <property type="entry name" value="ANTIPORTER SUBUNIT MNHG2-RELATED"/>
    <property type="match status" value="1"/>
</dbReference>
<dbReference type="NCBIfam" id="TIGR01300">
    <property type="entry name" value="CPA3_mnhG_phaG"/>
    <property type="match status" value="1"/>
</dbReference>
<keyword evidence="7" id="KW-1185">Reference proteome</keyword>
<evidence type="ECO:0000256" key="4">
    <source>
        <dbReference type="SAM" id="MobiDB-lite"/>
    </source>
</evidence>
<dbReference type="PANTHER" id="PTHR34703:SF1">
    <property type="entry name" value="ANTIPORTER SUBUNIT MNHG2-RELATED"/>
    <property type="match status" value="1"/>
</dbReference>
<dbReference type="InterPro" id="IPR005133">
    <property type="entry name" value="PhaG_MnhG_YufB"/>
</dbReference>
<evidence type="ECO:0000313" key="6">
    <source>
        <dbReference type="EMBL" id="MEF2968579.1"/>
    </source>
</evidence>
<evidence type="ECO:0000256" key="2">
    <source>
        <dbReference type="ARBA" id="ARBA00008404"/>
    </source>
</evidence>
<dbReference type="NCBIfam" id="NF009236">
    <property type="entry name" value="PRK12586.1"/>
    <property type="match status" value="1"/>
</dbReference>
<evidence type="ECO:0000256" key="1">
    <source>
        <dbReference type="ARBA" id="ARBA00004141"/>
    </source>
</evidence>
<organism evidence="6 7">
    <name type="scientific">Paenibacillus haidiansis</name>
    <dbReference type="NCBI Taxonomy" id="1574488"/>
    <lineage>
        <taxon>Bacteria</taxon>
        <taxon>Bacillati</taxon>
        <taxon>Bacillota</taxon>
        <taxon>Bacilli</taxon>
        <taxon>Bacillales</taxon>
        <taxon>Paenibacillaceae</taxon>
        <taxon>Paenibacillus</taxon>
    </lineage>
</organism>
<reference evidence="6 7" key="1">
    <citation type="submission" date="2024-02" db="EMBL/GenBank/DDBJ databases">
        <title>A nitrogen-fixing paenibacillus bacterium.</title>
        <authorList>
            <person name="Zhang W.L."/>
            <person name="Chen S.F."/>
        </authorList>
    </citation>
    <scope>NUCLEOTIDE SEQUENCE [LARGE SCALE GENOMIC DNA]</scope>
    <source>
        <strain evidence="6 7">M1</strain>
    </source>
</reference>
<dbReference type="NCBIfam" id="NF009314">
    <property type="entry name" value="PRK12674.1-2"/>
    <property type="match status" value="1"/>
</dbReference>
<comment type="subcellular location">
    <subcellularLocation>
        <location evidence="1">Membrane</location>
        <topology evidence="1">Multi-pass membrane protein</topology>
    </subcellularLocation>
</comment>
<keyword evidence="5" id="KW-0812">Transmembrane</keyword>
<keyword evidence="5" id="KW-1133">Transmembrane helix</keyword>